<accession>A0A7X0PCY7</accession>
<evidence type="ECO:0000313" key="1">
    <source>
        <dbReference type="EMBL" id="MBB6559267.1"/>
    </source>
</evidence>
<organism evidence="1 2">
    <name type="scientific">Acidovorax soli</name>
    <dbReference type="NCBI Taxonomy" id="592050"/>
    <lineage>
        <taxon>Bacteria</taxon>
        <taxon>Pseudomonadati</taxon>
        <taxon>Pseudomonadota</taxon>
        <taxon>Betaproteobacteria</taxon>
        <taxon>Burkholderiales</taxon>
        <taxon>Comamonadaceae</taxon>
        <taxon>Acidovorax</taxon>
    </lineage>
</organism>
<dbReference type="Proteomes" id="UP000575083">
    <property type="component" value="Unassembled WGS sequence"/>
</dbReference>
<protein>
    <submittedName>
        <fullName evidence="1">Uncharacterized protein</fullName>
    </submittedName>
</protein>
<proteinExistence type="predicted"/>
<dbReference type="AlphaFoldDB" id="A0A7X0PCY7"/>
<dbReference type="EMBL" id="JACHLK010000003">
    <property type="protein sequence ID" value="MBB6559267.1"/>
    <property type="molecule type" value="Genomic_DNA"/>
</dbReference>
<gene>
    <name evidence="1" type="ORF">HNP48_001934</name>
</gene>
<name>A0A7X0PCY7_9BURK</name>
<comment type="caution">
    <text evidence="1">The sequence shown here is derived from an EMBL/GenBank/DDBJ whole genome shotgun (WGS) entry which is preliminary data.</text>
</comment>
<keyword evidence="2" id="KW-1185">Reference proteome</keyword>
<reference evidence="1 2" key="1">
    <citation type="submission" date="2020-08" db="EMBL/GenBank/DDBJ databases">
        <title>Functional genomics of gut bacteria from endangered species of beetles.</title>
        <authorList>
            <person name="Carlos-Shanley C."/>
        </authorList>
    </citation>
    <scope>NUCLEOTIDE SEQUENCE [LARGE SCALE GENOMIC DNA]</scope>
    <source>
        <strain evidence="1 2">S00198</strain>
    </source>
</reference>
<evidence type="ECO:0000313" key="2">
    <source>
        <dbReference type="Proteomes" id="UP000575083"/>
    </source>
</evidence>
<sequence>MGRHKTPSGERLRAALAFRALRQDTGLSYYQLSKSYLRETDPKKYEEMLRVPNRFRRYSRGETPKSREGRDRLTWSMKRSDLFRSTYESPLFVLLQMKGDSRALKRFSLKAQSSHLIARSVRPLSRWAVFGIPGELENLTACTHIDALCLLLLCFRMQVGKEDESMCAIACVDWFRAWSKAMQDREIELLMLNALTDHVPQLSPYLQELHLGLTADSNLKM</sequence>